<reference evidence="2" key="1">
    <citation type="submission" date="2021-02" db="EMBL/GenBank/DDBJ databases">
        <title>First Annotated Genome of the Yellow-green Alga Tribonema minus.</title>
        <authorList>
            <person name="Mahan K.M."/>
        </authorList>
    </citation>
    <scope>NUCLEOTIDE SEQUENCE</scope>
    <source>
        <strain evidence="2">UTEX B ZZ1240</strain>
    </source>
</reference>
<proteinExistence type="predicted"/>
<name>A0A835ZCP8_9STRA</name>
<keyword evidence="1" id="KW-0175">Coiled coil</keyword>
<dbReference type="Proteomes" id="UP000664859">
    <property type="component" value="Unassembled WGS sequence"/>
</dbReference>
<keyword evidence="3" id="KW-1185">Reference proteome</keyword>
<gene>
    <name evidence="2" type="ORF">JKP88DRAFT_242810</name>
</gene>
<dbReference type="AlphaFoldDB" id="A0A835ZCP8"/>
<evidence type="ECO:0000256" key="1">
    <source>
        <dbReference type="SAM" id="Coils"/>
    </source>
</evidence>
<organism evidence="2 3">
    <name type="scientific">Tribonema minus</name>
    <dbReference type="NCBI Taxonomy" id="303371"/>
    <lineage>
        <taxon>Eukaryota</taxon>
        <taxon>Sar</taxon>
        <taxon>Stramenopiles</taxon>
        <taxon>Ochrophyta</taxon>
        <taxon>PX clade</taxon>
        <taxon>Xanthophyceae</taxon>
        <taxon>Tribonematales</taxon>
        <taxon>Tribonemataceae</taxon>
        <taxon>Tribonema</taxon>
    </lineage>
</organism>
<accession>A0A835ZCP8</accession>
<feature type="coiled-coil region" evidence="1">
    <location>
        <begin position="65"/>
        <end position="92"/>
    </location>
</feature>
<evidence type="ECO:0000313" key="2">
    <source>
        <dbReference type="EMBL" id="KAG5191957.1"/>
    </source>
</evidence>
<comment type="caution">
    <text evidence="2">The sequence shown here is derived from an EMBL/GenBank/DDBJ whole genome shotgun (WGS) entry which is preliminary data.</text>
</comment>
<evidence type="ECO:0000313" key="3">
    <source>
        <dbReference type="Proteomes" id="UP000664859"/>
    </source>
</evidence>
<protein>
    <submittedName>
        <fullName evidence="2">Uncharacterized protein</fullName>
    </submittedName>
</protein>
<sequence>MLGRSAERALRLLSACKENEQKLEDIFVNTATAAEQLAPIMRAVSELQACNEGITAMMRDFSDALKKVYTRIDALESRVDTLKSEVAELKHHQGVQDLAIAELKQQQDVQDTSARYRCYINRFCKKLSEDIGSTWPDVADALSEEAEREEDDRPVTRKFERALDAEGVSWDEWQDVCCIAQNSNSTIHTGKEVPVKEALRQLRAGEVEFPQALADKLPALQKVLVILQQRGRQRR</sequence>
<dbReference type="EMBL" id="JAFCMP010000013">
    <property type="protein sequence ID" value="KAG5191957.1"/>
    <property type="molecule type" value="Genomic_DNA"/>
</dbReference>